<keyword evidence="4" id="KW-1185">Reference proteome</keyword>
<dbReference type="PANTHER" id="PTHR31088">
    <property type="entry name" value="MEMBRANE-ASSOCIATED PROTEIN VIPP1, CHLOROPLASTIC"/>
    <property type="match status" value="1"/>
</dbReference>
<dbReference type="AlphaFoldDB" id="A0A2V3PM23"/>
<dbReference type="RefSeq" id="WP_110312045.1">
    <property type="nucleotide sequence ID" value="NZ_QICL01000029.1"/>
</dbReference>
<dbReference type="Proteomes" id="UP000247973">
    <property type="component" value="Unassembled WGS sequence"/>
</dbReference>
<comment type="caution">
    <text evidence="3">The sequence shown here is derived from an EMBL/GenBank/DDBJ whole genome shotgun (WGS) entry which is preliminary data.</text>
</comment>
<dbReference type="OrthoDB" id="9779630at2"/>
<reference evidence="3 4" key="1">
    <citation type="submission" date="2018-03" db="EMBL/GenBank/DDBJ databases">
        <title>Genomic Encyclopedia of Archaeal and Bacterial Type Strains, Phase II (KMG-II): from individual species to whole genera.</title>
        <authorList>
            <person name="Goeker M."/>
        </authorList>
    </citation>
    <scope>NUCLEOTIDE SEQUENCE [LARGE SCALE GENOMIC DNA]</scope>
    <source>
        <strain evidence="3 4">DSM 100214</strain>
    </source>
</reference>
<sequence>MNIFKRLFRIGQAEIHSVLDGVEDPVQITELGIMEMKENLSLTLESLAKIKAMSIRTKNDKEKKRSEAQEYENKAVLLISKAQKGEVDITQAERLAKEALLRKKQLLSEISDLDVQRIEHENVSSDIQKNIEILKFNIAKWENELKTLKAKIRIGKVTQELNKQMAQIDSNSTVNMLERIKEKIAEEDALTQAYASLNKCSLSMDDEIDRVIGEDTQNADAELDEIKRKLGMQ</sequence>
<accession>A0A2V3PM23</accession>
<keyword evidence="2" id="KW-0175">Coiled coil</keyword>
<dbReference type="InterPro" id="IPR007157">
    <property type="entry name" value="PspA_VIPP1"/>
</dbReference>
<name>A0A2V3PM23_9BACT</name>
<dbReference type="Pfam" id="PF04012">
    <property type="entry name" value="PspA_IM30"/>
    <property type="match status" value="1"/>
</dbReference>
<evidence type="ECO:0000256" key="2">
    <source>
        <dbReference type="SAM" id="Coils"/>
    </source>
</evidence>
<feature type="coiled-coil region" evidence="2">
    <location>
        <begin position="54"/>
        <end position="151"/>
    </location>
</feature>
<dbReference type="EMBL" id="QICL01000029">
    <property type="protein sequence ID" value="PXV60231.1"/>
    <property type="molecule type" value="Genomic_DNA"/>
</dbReference>
<evidence type="ECO:0000256" key="1">
    <source>
        <dbReference type="ARBA" id="ARBA00043985"/>
    </source>
</evidence>
<protein>
    <submittedName>
        <fullName evidence="3">Phage shock protein A</fullName>
    </submittedName>
</protein>
<organism evidence="3 4">
    <name type="scientific">Dysgonomonas alginatilytica</name>
    <dbReference type="NCBI Taxonomy" id="1605892"/>
    <lineage>
        <taxon>Bacteria</taxon>
        <taxon>Pseudomonadati</taxon>
        <taxon>Bacteroidota</taxon>
        <taxon>Bacteroidia</taxon>
        <taxon>Bacteroidales</taxon>
        <taxon>Dysgonomonadaceae</taxon>
        <taxon>Dysgonomonas</taxon>
    </lineage>
</organism>
<comment type="similarity">
    <text evidence="1">Belongs to the PspA/Vipp/IM30 family.</text>
</comment>
<evidence type="ECO:0000313" key="4">
    <source>
        <dbReference type="Proteomes" id="UP000247973"/>
    </source>
</evidence>
<dbReference type="PANTHER" id="PTHR31088:SF6">
    <property type="entry name" value="PHAGE SHOCK PROTEIN A"/>
    <property type="match status" value="1"/>
</dbReference>
<gene>
    <name evidence="3" type="ORF">CLV62_1297</name>
</gene>
<proteinExistence type="inferred from homology"/>
<evidence type="ECO:0000313" key="3">
    <source>
        <dbReference type="EMBL" id="PXV60231.1"/>
    </source>
</evidence>